<feature type="transmembrane region" description="Helical" evidence="7">
    <location>
        <begin position="43"/>
        <end position="72"/>
    </location>
</feature>
<keyword evidence="2 7" id="KW-0808">Transferase</keyword>
<organism evidence="10">
    <name type="scientific">Fabrea salina</name>
    <dbReference type="NCBI Taxonomy" id="342563"/>
    <lineage>
        <taxon>Eukaryota</taxon>
        <taxon>Sar</taxon>
        <taxon>Alveolata</taxon>
        <taxon>Ciliophora</taxon>
        <taxon>Postciliodesmatophora</taxon>
        <taxon>Heterotrichea</taxon>
        <taxon>Heterotrichida</taxon>
        <taxon>Fabreidae</taxon>
        <taxon>Fabrea</taxon>
    </lineage>
</organism>
<name>A0A7S3IBF8_9CILI</name>
<dbReference type="InterPro" id="IPR039859">
    <property type="entry name" value="PFA4/ZDH16/20/ERF2-like"/>
</dbReference>
<evidence type="ECO:0000256" key="1">
    <source>
        <dbReference type="ARBA" id="ARBA00004141"/>
    </source>
</evidence>
<evidence type="ECO:0000256" key="6">
    <source>
        <dbReference type="ARBA" id="ARBA00023315"/>
    </source>
</evidence>
<sequence length="339" mass="39641">MAFSESRGSLNYESLYEQAKEEIKDAIPPWKEASFTQRLRLALYYLAIYMPVVVLTLLVVVGYTTYVAFYVVPLVTDKDDPPELYYWHTDSEKSNARLRGWIFFAVVTWTVGCISVAHVQCIRVDPGSIPQEKPWDIPSDEDSNSSDSETRLRLVERSETGDVRTCGRCTKRKPDRTHHCKQCDRCNLKMDHHCNWVANCVGFYNYKYFFQMVFYGALALAVFMGTFWETVVVTVADPDQSAFLSFYIVLSYSLMVMLGVALIGFCIFHFWMISNNYTTIEYCEKRRQKKHTLYSQKSPFDLGTYKNFQEALGRNPWFWFLPFNYRQKDESGLFFEVQE</sequence>
<keyword evidence="5 7" id="KW-0472">Membrane</keyword>
<dbReference type="GO" id="GO:0019706">
    <property type="term" value="F:protein-cysteine S-palmitoyltransferase activity"/>
    <property type="evidence" value="ECO:0007669"/>
    <property type="project" value="UniProtKB-EC"/>
</dbReference>
<keyword evidence="4 7" id="KW-1133">Transmembrane helix</keyword>
<evidence type="ECO:0000256" key="5">
    <source>
        <dbReference type="ARBA" id="ARBA00023136"/>
    </source>
</evidence>
<evidence type="ECO:0000256" key="4">
    <source>
        <dbReference type="ARBA" id="ARBA00022989"/>
    </source>
</evidence>
<dbReference type="AlphaFoldDB" id="A0A7S3IBF8"/>
<feature type="transmembrane region" description="Helical" evidence="7">
    <location>
        <begin position="213"/>
        <end position="236"/>
    </location>
</feature>
<dbReference type="Pfam" id="PF01529">
    <property type="entry name" value="DHHC"/>
    <property type="match status" value="1"/>
</dbReference>
<feature type="region of interest" description="Disordered" evidence="8">
    <location>
        <begin position="132"/>
        <end position="151"/>
    </location>
</feature>
<dbReference type="PROSITE" id="PS50216">
    <property type="entry name" value="DHHC"/>
    <property type="match status" value="1"/>
</dbReference>
<dbReference type="EMBL" id="HBIF01000920">
    <property type="protein sequence ID" value="CAE0317527.1"/>
    <property type="molecule type" value="Transcribed_RNA"/>
</dbReference>
<accession>A0A7S3IBF8</accession>
<comment type="domain">
    <text evidence="7">The DHHC domain is required for palmitoyltransferase activity.</text>
</comment>
<evidence type="ECO:0000259" key="9">
    <source>
        <dbReference type="Pfam" id="PF01529"/>
    </source>
</evidence>
<keyword evidence="3 7" id="KW-0812">Transmembrane</keyword>
<dbReference type="GO" id="GO:0016020">
    <property type="term" value="C:membrane"/>
    <property type="evidence" value="ECO:0007669"/>
    <property type="project" value="UniProtKB-SubCell"/>
</dbReference>
<keyword evidence="6 7" id="KW-0012">Acyltransferase</keyword>
<evidence type="ECO:0000256" key="7">
    <source>
        <dbReference type="RuleBase" id="RU079119"/>
    </source>
</evidence>
<comment type="subcellular location">
    <subcellularLocation>
        <location evidence="1">Membrane</location>
        <topology evidence="1">Multi-pass membrane protein</topology>
    </subcellularLocation>
</comment>
<evidence type="ECO:0000313" key="10">
    <source>
        <dbReference type="EMBL" id="CAE0317527.1"/>
    </source>
</evidence>
<evidence type="ECO:0000256" key="8">
    <source>
        <dbReference type="SAM" id="MobiDB-lite"/>
    </source>
</evidence>
<dbReference type="InterPro" id="IPR001594">
    <property type="entry name" value="Palmitoyltrfase_DHHC"/>
</dbReference>
<protein>
    <recommendedName>
        <fullName evidence="7">Palmitoyltransferase</fullName>
        <ecNumber evidence="7">2.3.1.225</ecNumber>
    </recommendedName>
</protein>
<proteinExistence type="inferred from homology"/>
<reference evidence="10" key="1">
    <citation type="submission" date="2021-01" db="EMBL/GenBank/DDBJ databases">
        <authorList>
            <person name="Corre E."/>
            <person name="Pelletier E."/>
            <person name="Niang G."/>
            <person name="Scheremetjew M."/>
            <person name="Finn R."/>
            <person name="Kale V."/>
            <person name="Holt S."/>
            <person name="Cochrane G."/>
            <person name="Meng A."/>
            <person name="Brown T."/>
            <person name="Cohen L."/>
        </authorList>
    </citation>
    <scope>NUCLEOTIDE SEQUENCE</scope>
</reference>
<dbReference type="EC" id="2.3.1.225" evidence="7"/>
<comment type="catalytic activity">
    <reaction evidence="7">
        <text>L-cysteinyl-[protein] + hexadecanoyl-CoA = S-hexadecanoyl-L-cysteinyl-[protein] + CoA</text>
        <dbReference type="Rhea" id="RHEA:36683"/>
        <dbReference type="Rhea" id="RHEA-COMP:10131"/>
        <dbReference type="Rhea" id="RHEA-COMP:11032"/>
        <dbReference type="ChEBI" id="CHEBI:29950"/>
        <dbReference type="ChEBI" id="CHEBI:57287"/>
        <dbReference type="ChEBI" id="CHEBI:57379"/>
        <dbReference type="ChEBI" id="CHEBI:74151"/>
        <dbReference type="EC" id="2.3.1.225"/>
    </reaction>
</comment>
<feature type="domain" description="Palmitoyltransferase DHHC" evidence="9">
    <location>
        <begin position="163"/>
        <end position="285"/>
    </location>
</feature>
<gene>
    <name evidence="10" type="ORF">FSAL1345_LOCUS796</name>
</gene>
<evidence type="ECO:0000256" key="3">
    <source>
        <dbReference type="ARBA" id="ARBA00022692"/>
    </source>
</evidence>
<dbReference type="PANTHER" id="PTHR12246">
    <property type="entry name" value="PALMITOYLTRANSFERASE ZDHHC16"/>
    <property type="match status" value="1"/>
</dbReference>
<feature type="transmembrane region" description="Helical" evidence="7">
    <location>
        <begin position="242"/>
        <end position="271"/>
    </location>
</feature>
<feature type="transmembrane region" description="Helical" evidence="7">
    <location>
        <begin position="101"/>
        <end position="119"/>
    </location>
</feature>
<comment type="similarity">
    <text evidence="7">Belongs to the DHHC palmitoyltransferase family.</text>
</comment>
<evidence type="ECO:0000256" key="2">
    <source>
        <dbReference type="ARBA" id="ARBA00022679"/>
    </source>
</evidence>